<dbReference type="Proteomes" id="UP000484885">
    <property type="component" value="Unassembled WGS sequence"/>
</dbReference>
<feature type="chain" id="PRO_5032873647" description="Secreted protein" evidence="2">
    <location>
        <begin position="24"/>
        <end position="178"/>
    </location>
</feature>
<keyword evidence="2" id="KW-0732">Signal</keyword>
<protein>
    <recommendedName>
        <fullName evidence="5">Secreted protein</fullName>
    </recommendedName>
</protein>
<dbReference type="RefSeq" id="WP_164210938.1">
    <property type="nucleotide sequence ID" value="NZ_JAAGSC010000040.1"/>
</dbReference>
<evidence type="ECO:0008006" key="5">
    <source>
        <dbReference type="Google" id="ProtNLM"/>
    </source>
</evidence>
<accession>A0A845UYF7</accession>
<feature type="signal peptide" evidence="2">
    <location>
        <begin position="1"/>
        <end position="23"/>
    </location>
</feature>
<proteinExistence type="predicted"/>
<sequence>MSFHAAVRVAAFALALIAPVAQANDFSTLEERMTGREFRDAGLHKLTEQELENLNRWIQLRSLAEGELPDWAEDASSASSAEPGAEAAAGSAASGDNRGLPGGERTEINSRLLGNFSGWSGDDLFELENGMVWQQAESGTFSVSDIENPQVLIRPGMFGSWQLQVEGYNTRVRVRRVR</sequence>
<comment type="caution">
    <text evidence="3">The sequence shown here is derived from an EMBL/GenBank/DDBJ whole genome shotgun (WGS) entry which is preliminary data.</text>
</comment>
<organism evidence="3 4">
    <name type="scientific">Wenzhouxiangella limi</name>
    <dbReference type="NCBI Taxonomy" id="2707351"/>
    <lineage>
        <taxon>Bacteria</taxon>
        <taxon>Pseudomonadati</taxon>
        <taxon>Pseudomonadota</taxon>
        <taxon>Gammaproteobacteria</taxon>
        <taxon>Chromatiales</taxon>
        <taxon>Wenzhouxiangellaceae</taxon>
        <taxon>Wenzhouxiangella</taxon>
    </lineage>
</organism>
<name>A0A845UYF7_9GAMM</name>
<reference evidence="3 4" key="1">
    <citation type="submission" date="2020-02" db="EMBL/GenBank/DDBJ databases">
        <authorList>
            <person name="Zhang X.-Y."/>
        </authorList>
    </citation>
    <scope>NUCLEOTIDE SEQUENCE [LARGE SCALE GENOMIC DNA]</scope>
    <source>
        <strain evidence="3 4">C33</strain>
    </source>
</reference>
<dbReference type="AlphaFoldDB" id="A0A845UYF7"/>
<dbReference type="EMBL" id="JAAGSC010000040">
    <property type="protein sequence ID" value="NDY95534.1"/>
    <property type="molecule type" value="Genomic_DNA"/>
</dbReference>
<evidence type="ECO:0000256" key="1">
    <source>
        <dbReference type="SAM" id="MobiDB-lite"/>
    </source>
</evidence>
<gene>
    <name evidence="3" type="ORF">G3I74_07335</name>
</gene>
<feature type="compositionally biased region" description="Low complexity" evidence="1">
    <location>
        <begin position="74"/>
        <end position="95"/>
    </location>
</feature>
<evidence type="ECO:0000313" key="4">
    <source>
        <dbReference type="Proteomes" id="UP000484885"/>
    </source>
</evidence>
<feature type="region of interest" description="Disordered" evidence="1">
    <location>
        <begin position="71"/>
        <end position="106"/>
    </location>
</feature>
<keyword evidence="4" id="KW-1185">Reference proteome</keyword>
<evidence type="ECO:0000313" key="3">
    <source>
        <dbReference type="EMBL" id="NDY95534.1"/>
    </source>
</evidence>
<evidence type="ECO:0000256" key="2">
    <source>
        <dbReference type="SAM" id="SignalP"/>
    </source>
</evidence>